<name>A0A6G0YK43_APHCR</name>
<dbReference type="EMBL" id="VUJU01003548">
    <property type="protein sequence ID" value="KAF0757527.1"/>
    <property type="molecule type" value="Genomic_DNA"/>
</dbReference>
<accession>A0A6G0YK43</accession>
<reference evidence="2 3" key="1">
    <citation type="submission" date="2019-08" db="EMBL/GenBank/DDBJ databases">
        <title>Whole genome of Aphis craccivora.</title>
        <authorList>
            <person name="Voronova N.V."/>
            <person name="Shulinski R.S."/>
            <person name="Bandarenka Y.V."/>
            <person name="Zhorov D.G."/>
            <person name="Warner D."/>
        </authorList>
    </citation>
    <scope>NUCLEOTIDE SEQUENCE [LARGE SCALE GENOMIC DNA]</scope>
    <source>
        <strain evidence="2">180601</strain>
        <tissue evidence="2">Whole Body</tissue>
    </source>
</reference>
<dbReference type="Pfam" id="PF05699">
    <property type="entry name" value="Dimer_Tnp_hAT"/>
    <property type="match status" value="1"/>
</dbReference>
<protein>
    <submittedName>
        <fullName evidence="2">Coiled-coil domain-containing protein 112-like isoform X2</fullName>
    </submittedName>
</protein>
<evidence type="ECO:0000259" key="1">
    <source>
        <dbReference type="Pfam" id="PF05699"/>
    </source>
</evidence>
<dbReference type="SUPFAM" id="SSF53098">
    <property type="entry name" value="Ribonuclease H-like"/>
    <property type="match status" value="1"/>
</dbReference>
<evidence type="ECO:0000313" key="3">
    <source>
        <dbReference type="Proteomes" id="UP000478052"/>
    </source>
</evidence>
<dbReference type="Proteomes" id="UP000478052">
    <property type="component" value="Unassembled WGS sequence"/>
</dbReference>
<dbReference type="PANTHER" id="PTHR45749:SF21">
    <property type="entry name" value="DUF4371 DOMAIN-CONTAINING PROTEIN"/>
    <property type="match status" value="1"/>
</dbReference>
<dbReference type="GO" id="GO:0046983">
    <property type="term" value="F:protein dimerization activity"/>
    <property type="evidence" value="ECO:0007669"/>
    <property type="project" value="InterPro"/>
</dbReference>
<gene>
    <name evidence="2" type="ORF">FWK35_00017809</name>
</gene>
<dbReference type="AlphaFoldDB" id="A0A6G0YK43"/>
<dbReference type="InterPro" id="IPR008906">
    <property type="entry name" value="HATC_C_dom"/>
</dbReference>
<organism evidence="2 3">
    <name type="scientific">Aphis craccivora</name>
    <name type="common">Cowpea aphid</name>
    <dbReference type="NCBI Taxonomy" id="307492"/>
    <lineage>
        <taxon>Eukaryota</taxon>
        <taxon>Metazoa</taxon>
        <taxon>Ecdysozoa</taxon>
        <taxon>Arthropoda</taxon>
        <taxon>Hexapoda</taxon>
        <taxon>Insecta</taxon>
        <taxon>Pterygota</taxon>
        <taxon>Neoptera</taxon>
        <taxon>Paraneoptera</taxon>
        <taxon>Hemiptera</taxon>
        <taxon>Sternorrhyncha</taxon>
        <taxon>Aphidomorpha</taxon>
        <taxon>Aphidoidea</taxon>
        <taxon>Aphididae</taxon>
        <taxon>Aphidini</taxon>
        <taxon>Aphis</taxon>
        <taxon>Aphis</taxon>
    </lineage>
</organism>
<proteinExistence type="predicted"/>
<dbReference type="InterPro" id="IPR012337">
    <property type="entry name" value="RNaseH-like_sf"/>
</dbReference>
<evidence type="ECO:0000313" key="2">
    <source>
        <dbReference type="EMBL" id="KAF0757527.1"/>
    </source>
</evidence>
<keyword evidence="3" id="KW-1185">Reference proteome</keyword>
<feature type="domain" description="HAT C-terminal dimerisation" evidence="1">
    <location>
        <begin position="899"/>
        <end position="954"/>
    </location>
</feature>
<dbReference type="PANTHER" id="PTHR45749">
    <property type="match status" value="1"/>
</dbReference>
<comment type="caution">
    <text evidence="2">The sequence shown here is derived from an EMBL/GenBank/DDBJ whole genome shotgun (WGS) entry which is preliminary data.</text>
</comment>
<sequence length="1089" mass="126613">MSWSDDRAVDTVHWKILKNHLKPNVWPTSRELLKYKQELDTSRHADLNQLASSVQEMKKKLSYLKKTALDVNKIKIVGFEKFRNDIKTFESKLSKLKEGCSKKLREENLKQSALFEEIERVKQLALQDVIPKSHVDTISKKKKETKTIKRVPISKNTYSSKEIADFYDFCERNYGLTGGWSSKDHETFLKIRSKYVDDVDFIDHVVQSMPHITEYAAREHENWFVKFEELKTKQKEAIMKWKNEKKNVFMPECNTNNCEILRRGTENDPEITQKDTKRAVSASDIPQFENVSPSCSRDVFNYSGDSNNEHMFKRPKSNEIKHFFEFHPIQDFNKTEQQPFNYKKTFFRPDGGLLCLAFARSNDESKINDHENSRNHYYCVDTYMMHTKEKSIDVLLFKNQLTKRMQEVEHRRMIFQRIVDVIKLIGKRGLSFRGAYESAKDLANPNVSHGNFLDILLLLAKYDAPLDEHIKLQVTTKRLEEVKIEDIKMSGMYSIQIDTSQDVSVSDICSIIVRYVSSTYKSGVEPAIHERALSFLNPKKTTGQALCDLISNNLSDNSIDVKKCIGSSTDGASNMIGQYNGFSKWLEKESPKQLHVWCYAHCLNLVIIEATGVSTPAISLFGLLNSCAAFFRDSHKRMDLWRDLSSDTRVLNLIGQTRWWSKDAALKKMFGSFNEPSHSLYITRTTPLSKYLQTDGMFILQAQQMVSSTLEFLKKEARNFEDILKAGKHFVKWANELIENEDEINNLIPDNLPNVRIRKKKTLDGDNQNETVTETAIDLFKFNVHNTAMDTVICKLEQRFAKHAEICSDFTCLDPRQFSKPLPTTALFKLSKVLGLENTSILREEFLDFTKKWDKLKLNLPEVYASYRSDEENELPELDLECLQENEFEQNLCKTNKRLYVKAYSNLFLAYMYILTLSCTQVGCEKSFSTLCFIKNRLRNRLSMENLDAWMLMHLNKDILETLTHENIIEEMIKHSSFSSDNLEKQKNVNHNINKSQIEVIESKTIDNCEKTLLKRFREKDKRYVESKKTNKERPECQRKLDQFTIVTMHGNSEKCTEIESLEKLPNVHLSIYGAHNQDVYESGIGNQY</sequence>
<dbReference type="OrthoDB" id="6602433at2759"/>